<comment type="caution">
    <text evidence="2">The sequence shown here is derived from an EMBL/GenBank/DDBJ whole genome shotgun (WGS) entry which is preliminary data.</text>
</comment>
<feature type="region of interest" description="Disordered" evidence="1">
    <location>
        <begin position="1"/>
        <end position="47"/>
    </location>
</feature>
<evidence type="ECO:0000313" key="2">
    <source>
        <dbReference type="EMBL" id="MPC13721.1"/>
    </source>
</evidence>
<accession>A0A5B7CXY5</accession>
<reference evidence="2 3" key="1">
    <citation type="submission" date="2019-05" db="EMBL/GenBank/DDBJ databases">
        <title>Another draft genome of Portunus trituberculatus and its Hox gene families provides insights of decapod evolution.</title>
        <authorList>
            <person name="Jeong J.-H."/>
            <person name="Song I."/>
            <person name="Kim S."/>
            <person name="Choi T."/>
            <person name="Kim D."/>
            <person name="Ryu S."/>
            <person name="Kim W."/>
        </authorList>
    </citation>
    <scope>NUCLEOTIDE SEQUENCE [LARGE SCALE GENOMIC DNA]</scope>
    <source>
        <tissue evidence="2">Muscle</tissue>
    </source>
</reference>
<evidence type="ECO:0000256" key="1">
    <source>
        <dbReference type="SAM" id="MobiDB-lite"/>
    </source>
</evidence>
<proteinExistence type="predicted"/>
<dbReference type="EMBL" id="VSRR010000302">
    <property type="protein sequence ID" value="MPC13721.1"/>
    <property type="molecule type" value="Genomic_DNA"/>
</dbReference>
<evidence type="ECO:0000313" key="3">
    <source>
        <dbReference type="Proteomes" id="UP000324222"/>
    </source>
</evidence>
<dbReference type="Proteomes" id="UP000324222">
    <property type="component" value="Unassembled WGS sequence"/>
</dbReference>
<feature type="compositionally biased region" description="Basic and acidic residues" evidence="1">
    <location>
        <begin position="7"/>
        <end position="40"/>
    </location>
</feature>
<dbReference type="AlphaFoldDB" id="A0A5B7CXY5"/>
<keyword evidence="3" id="KW-1185">Reference proteome</keyword>
<sequence length="62" mass="6717">MGGGGEAGKDEGGRKGTVHREWKEEEEEKQGVEREGEGKGKCTGNGSMEKLKSILKDDSYNC</sequence>
<organism evidence="2 3">
    <name type="scientific">Portunus trituberculatus</name>
    <name type="common">Swimming crab</name>
    <name type="synonym">Neptunus trituberculatus</name>
    <dbReference type="NCBI Taxonomy" id="210409"/>
    <lineage>
        <taxon>Eukaryota</taxon>
        <taxon>Metazoa</taxon>
        <taxon>Ecdysozoa</taxon>
        <taxon>Arthropoda</taxon>
        <taxon>Crustacea</taxon>
        <taxon>Multicrustacea</taxon>
        <taxon>Malacostraca</taxon>
        <taxon>Eumalacostraca</taxon>
        <taxon>Eucarida</taxon>
        <taxon>Decapoda</taxon>
        <taxon>Pleocyemata</taxon>
        <taxon>Brachyura</taxon>
        <taxon>Eubrachyura</taxon>
        <taxon>Portunoidea</taxon>
        <taxon>Portunidae</taxon>
        <taxon>Portuninae</taxon>
        <taxon>Portunus</taxon>
    </lineage>
</organism>
<name>A0A5B7CXY5_PORTR</name>
<protein>
    <submittedName>
        <fullName evidence="2">Uncharacterized protein</fullName>
    </submittedName>
</protein>
<gene>
    <name evidence="2" type="ORF">E2C01_006465</name>
</gene>